<reference evidence="2 3" key="1">
    <citation type="submission" date="2018-06" db="EMBL/GenBank/DDBJ databases">
        <authorList>
            <consortium name="Pathogen Informatics"/>
            <person name="Doyle S."/>
        </authorList>
    </citation>
    <scope>NUCLEOTIDE SEQUENCE [LARGE SCALE GENOMIC DNA]</scope>
    <source>
        <strain evidence="2 3">NCTC11820</strain>
    </source>
</reference>
<dbReference type="RefSeq" id="WP_004008388.1">
    <property type="nucleotide sequence ID" value="NZ_CAMYEK010000002.1"/>
</dbReference>
<dbReference type="AlphaFoldDB" id="A0A2X3AL11"/>
<reference evidence="1 4" key="2">
    <citation type="submission" date="2020-04" db="EMBL/GenBank/DDBJ databases">
        <title>Antimicrobial susceptibility and clonality of vaginal-derived multi-drug resistant Mobiluncus isolates in China.</title>
        <authorList>
            <person name="Zhang X."/>
        </authorList>
    </citation>
    <scope>NUCLEOTIDE SEQUENCE [LARGE SCALE GENOMIC DNA]</scope>
    <source>
        <strain evidence="1 4">19</strain>
    </source>
</reference>
<organism evidence="2 3">
    <name type="scientific">Mobiluncus curtisii</name>
    <dbReference type="NCBI Taxonomy" id="2051"/>
    <lineage>
        <taxon>Bacteria</taxon>
        <taxon>Bacillati</taxon>
        <taxon>Actinomycetota</taxon>
        <taxon>Actinomycetes</taxon>
        <taxon>Actinomycetales</taxon>
        <taxon>Actinomycetaceae</taxon>
        <taxon>Mobiluncus</taxon>
    </lineage>
</organism>
<evidence type="ECO:0000313" key="1">
    <source>
        <dbReference type="EMBL" id="NMW86537.1"/>
    </source>
</evidence>
<protein>
    <submittedName>
        <fullName evidence="2">Uncharacterized protein</fullName>
    </submittedName>
</protein>
<dbReference type="EMBL" id="JABCUI010000001">
    <property type="protein sequence ID" value="NMW86537.1"/>
    <property type="molecule type" value="Genomic_DNA"/>
</dbReference>
<dbReference type="Proteomes" id="UP000250245">
    <property type="component" value="Unassembled WGS sequence"/>
</dbReference>
<evidence type="ECO:0000313" key="3">
    <source>
        <dbReference type="Proteomes" id="UP000250245"/>
    </source>
</evidence>
<name>A0A2X3AL11_9ACTO</name>
<dbReference type="GeneID" id="55564539"/>
<sequence length="129" mass="13910">MEQQRSAVRLAAVVAKQRQSSDALQGAQTVVDEHTQWVLSHLSSGDRDLIKSVTGEVIEPGADSASLFALTLAESRINQASATTAHSQNQQLLMRRPQPLSQHDRIATFTSMRAMLGNGSVGRALDTEA</sequence>
<evidence type="ECO:0000313" key="4">
    <source>
        <dbReference type="Proteomes" id="UP000553981"/>
    </source>
</evidence>
<evidence type="ECO:0000313" key="2">
    <source>
        <dbReference type="EMBL" id="SQB63529.1"/>
    </source>
</evidence>
<dbReference type="EMBL" id="UASJ01000001">
    <property type="protein sequence ID" value="SQB63529.1"/>
    <property type="molecule type" value="Genomic_DNA"/>
</dbReference>
<proteinExistence type="predicted"/>
<accession>A0A2X3AL11</accession>
<gene>
    <name evidence="1" type="ORF">HHJ67_02055</name>
    <name evidence="2" type="ORF">NCTC11820_00310</name>
</gene>
<dbReference type="Proteomes" id="UP000553981">
    <property type="component" value="Unassembled WGS sequence"/>
</dbReference>